<keyword evidence="5" id="KW-1185">Reference proteome</keyword>
<dbReference type="PROSITE" id="PS50297">
    <property type="entry name" value="ANK_REP_REGION"/>
    <property type="match status" value="3"/>
</dbReference>
<accession>E9EKB9</accession>
<keyword evidence="1" id="KW-0677">Repeat</keyword>
<feature type="repeat" description="ANK" evidence="3">
    <location>
        <begin position="242"/>
        <end position="274"/>
    </location>
</feature>
<dbReference type="Pfam" id="PF12796">
    <property type="entry name" value="Ank_2"/>
    <property type="match status" value="2"/>
</dbReference>
<feature type="repeat" description="ANK" evidence="3">
    <location>
        <begin position="208"/>
        <end position="230"/>
    </location>
</feature>
<organism evidence="4 5">
    <name type="scientific">Metarhizium robertsii (strain ARSEF 23 / ATCC MYA-3075)</name>
    <name type="common">Metarhizium anisopliae (strain ARSEF 23)</name>
    <dbReference type="NCBI Taxonomy" id="655844"/>
    <lineage>
        <taxon>Eukaryota</taxon>
        <taxon>Fungi</taxon>
        <taxon>Dikarya</taxon>
        <taxon>Ascomycota</taxon>
        <taxon>Pezizomycotina</taxon>
        <taxon>Sordariomycetes</taxon>
        <taxon>Hypocreomycetidae</taxon>
        <taxon>Hypocreales</taxon>
        <taxon>Clavicipitaceae</taxon>
        <taxon>Metarhizium</taxon>
    </lineage>
</organism>
<dbReference type="OrthoDB" id="7464126at2759"/>
<reference evidence="4 5" key="1">
    <citation type="journal article" date="2011" name="PLoS Genet.">
        <title>Genome sequencing and comparative transcriptomics of the model entomopathogenic fungi Metarhizium anisopliae and M. acridum.</title>
        <authorList>
            <person name="Gao Q."/>
            <person name="Jin K."/>
            <person name="Ying S.H."/>
            <person name="Zhang Y."/>
            <person name="Xiao G."/>
            <person name="Shang Y."/>
            <person name="Duan Z."/>
            <person name="Hu X."/>
            <person name="Xie X.Q."/>
            <person name="Zhou G."/>
            <person name="Peng G."/>
            <person name="Luo Z."/>
            <person name="Huang W."/>
            <person name="Wang B."/>
            <person name="Fang W."/>
            <person name="Wang S."/>
            <person name="Zhong Y."/>
            <person name="Ma L.J."/>
            <person name="St Leger R.J."/>
            <person name="Zhao G.P."/>
            <person name="Pei Y."/>
            <person name="Feng M.G."/>
            <person name="Xia Y."/>
            <person name="Wang C."/>
        </authorList>
    </citation>
    <scope>NUCLEOTIDE SEQUENCE [LARGE SCALE GENOMIC DNA]</scope>
    <source>
        <strain evidence="5">ARSEF 23 / ATCC MYA-3075</strain>
    </source>
</reference>
<protein>
    <submittedName>
        <fullName evidence="4">Ankyrin repeat-containing domain protein</fullName>
    </submittedName>
</protein>
<dbReference type="EMBL" id="ADNJ02000008">
    <property type="protein sequence ID" value="EFZ03860.1"/>
    <property type="molecule type" value="Genomic_DNA"/>
</dbReference>
<dbReference type="InterPro" id="IPR036770">
    <property type="entry name" value="Ankyrin_rpt-contain_sf"/>
</dbReference>
<dbReference type="Gene3D" id="1.25.40.20">
    <property type="entry name" value="Ankyrin repeat-containing domain"/>
    <property type="match status" value="2"/>
</dbReference>
<dbReference type="PANTHER" id="PTHR24198">
    <property type="entry name" value="ANKYRIN REPEAT AND PROTEIN KINASE DOMAIN-CONTAINING PROTEIN"/>
    <property type="match status" value="1"/>
</dbReference>
<dbReference type="GeneID" id="19255220"/>
<sequence length="374" mass="40334">MHQSSETPAAFDRVPAEIWLSIVDILIRTGVSEGSKQLGQATKQIANHRYLRCLIHLATANSRFHSLIAPYVFSIFSARVLLWAAKTGRRGLAEEAISAGAFLDVRNELRQTPLLLAAKHGHSSIVELLLTTTDGATNVPAHRGPKDAAIIGENRSYVVAQSGSHCLDIEATDELIMSALGEAAVRGHSSITRLLIVHGASTSSRLQGGQTPLHLAASSGNLQTVQTFLQAKRIDWNAGDMSGHSPLFLAAANGHTPTVDFLMLQGAHATTLNLGDQTPLHIAAANGHKNVVELLLRLPEVVPLARDRGGYTPADLAARNGHVFLAMLLCAHQGPLSTLICLNVATRNRLLQFISSLRPPRRIRGKFEYSYSHV</sequence>
<dbReference type="PROSITE" id="PS50088">
    <property type="entry name" value="ANK_REPEAT"/>
    <property type="match status" value="3"/>
</dbReference>
<dbReference type="SUPFAM" id="SSF48403">
    <property type="entry name" value="Ankyrin repeat"/>
    <property type="match status" value="1"/>
</dbReference>
<gene>
    <name evidence="4" type="ORF">MAA_00934</name>
</gene>
<keyword evidence="2 3" id="KW-0040">ANK repeat</keyword>
<evidence type="ECO:0000313" key="5">
    <source>
        <dbReference type="Proteomes" id="UP000002498"/>
    </source>
</evidence>
<dbReference type="AlphaFoldDB" id="E9EKB9"/>
<dbReference type="InterPro" id="IPR002110">
    <property type="entry name" value="Ankyrin_rpt"/>
</dbReference>
<proteinExistence type="predicted"/>
<dbReference type="KEGG" id="maj:MAA_00934"/>
<evidence type="ECO:0000256" key="2">
    <source>
        <dbReference type="ARBA" id="ARBA00023043"/>
    </source>
</evidence>
<evidence type="ECO:0000256" key="1">
    <source>
        <dbReference type="ARBA" id="ARBA00022737"/>
    </source>
</evidence>
<reference evidence="4 5" key="2">
    <citation type="journal article" date="2014" name="Proc. Natl. Acad. Sci. U.S.A.">
        <title>Trajectory and genomic determinants of fungal-pathogen speciation and host adaptation.</title>
        <authorList>
            <person name="Hu X."/>
            <person name="Xiao G."/>
            <person name="Zheng P."/>
            <person name="Shang Y."/>
            <person name="Su Y."/>
            <person name="Zhang X."/>
            <person name="Liu X."/>
            <person name="Zhan S."/>
            <person name="St Leger R.J."/>
            <person name="Wang C."/>
        </authorList>
    </citation>
    <scope>GENOME REANNOTATION</scope>
    <source>
        <strain evidence="5">ARSEF 23 / ATCC MYA-3075</strain>
    </source>
</reference>
<name>E9EKB9_METRA</name>
<dbReference type="RefSeq" id="XP_007817123.1">
    <property type="nucleotide sequence ID" value="XM_007818932.1"/>
</dbReference>
<evidence type="ECO:0000313" key="4">
    <source>
        <dbReference type="EMBL" id="EFZ03860.1"/>
    </source>
</evidence>
<evidence type="ECO:0000256" key="3">
    <source>
        <dbReference type="PROSITE-ProRule" id="PRU00023"/>
    </source>
</evidence>
<dbReference type="HOGENOM" id="CLU_748193_0_0_1"/>
<dbReference type="SMART" id="SM00248">
    <property type="entry name" value="ANK"/>
    <property type="match status" value="7"/>
</dbReference>
<feature type="repeat" description="ANK" evidence="3">
    <location>
        <begin position="275"/>
        <end position="297"/>
    </location>
</feature>
<dbReference type="Proteomes" id="UP000002498">
    <property type="component" value="Unassembled WGS sequence"/>
</dbReference>
<dbReference type="PANTHER" id="PTHR24198:SF165">
    <property type="entry name" value="ANKYRIN REPEAT-CONTAINING PROTEIN-RELATED"/>
    <property type="match status" value="1"/>
</dbReference>
<dbReference type="Pfam" id="PF00023">
    <property type="entry name" value="Ank"/>
    <property type="match status" value="1"/>
</dbReference>
<comment type="caution">
    <text evidence="4">The sequence shown here is derived from an EMBL/GenBank/DDBJ whole genome shotgun (WGS) entry which is preliminary data.</text>
</comment>